<evidence type="ECO:0000313" key="1">
    <source>
        <dbReference type="EMBL" id="KAL2799985.1"/>
    </source>
</evidence>
<proteinExistence type="predicted"/>
<protein>
    <submittedName>
        <fullName evidence="1">Uncharacterized protein</fullName>
    </submittedName>
</protein>
<accession>A0ABR4GLR2</accession>
<reference evidence="1 2" key="1">
    <citation type="submission" date="2024-07" db="EMBL/GenBank/DDBJ databases">
        <title>Section-level genome sequencing and comparative genomics of Aspergillus sections Usti and Cavernicolus.</title>
        <authorList>
            <consortium name="Lawrence Berkeley National Laboratory"/>
            <person name="Nybo J.L."/>
            <person name="Vesth T.C."/>
            <person name="Theobald S."/>
            <person name="Frisvad J.C."/>
            <person name="Larsen T.O."/>
            <person name="Kjaerboelling I."/>
            <person name="Rothschild-Mancinelli K."/>
            <person name="Lyhne E.K."/>
            <person name="Kogle M.E."/>
            <person name="Barry K."/>
            <person name="Clum A."/>
            <person name="Na H."/>
            <person name="Ledsgaard L."/>
            <person name="Lin J."/>
            <person name="Lipzen A."/>
            <person name="Kuo A."/>
            <person name="Riley R."/>
            <person name="Mondo S."/>
            <person name="Labutti K."/>
            <person name="Haridas S."/>
            <person name="Pangalinan J."/>
            <person name="Salamov A.A."/>
            <person name="Simmons B.A."/>
            <person name="Magnuson J.K."/>
            <person name="Chen J."/>
            <person name="Drula E."/>
            <person name="Henrissat B."/>
            <person name="Wiebenga A."/>
            <person name="Lubbers R.J."/>
            <person name="Gomes A.C."/>
            <person name="Makela M.R."/>
            <person name="Stajich J."/>
            <person name="Grigoriev I.V."/>
            <person name="Mortensen U.H."/>
            <person name="De Vries R.P."/>
            <person name="Baker S.E."/>
            <person name="Andersen M.R."/>
        </authorList>
    </citation>
    <scope>NUCLEOTIDE SEQUENCE [LARGE SCALE GENOMIC DNA]</scope>
    <source>
        <strain evidence="1 2">CBS 209.92</strain>
    </source>
</reference>
<evidence type="ECO:0000313" key="2">
    <source>
        <dbReference type="Proteomes" id="UP001610563"/>
    </source>
</evidence>
<comment type="caution">
    <text evidence="1">The sequence shown here is derived from an EMBL/GenBank/DDBJ whole genome shotgun (WGS) entry which is preliminary data.</text>
</comment>
<sequence length="174" mass="18923">MILSLLAMPQCRTGCFRLTARINRIGSIISIYKWSSGCCFVSSSRHCFFIRSSSRQGTSQSSSSSESGLSRIKYYSLPLLGRTAKRSCIGDNLLKPTVVSDLQTRSGTTGPVVSTATPATLQPSVAAGSCLLGLCLVQWGFGGFARLVYYSGSWALCWLGVYKLDPFRVILREL</sequence>
<gene>
    <name evidence="1" type="ORF">BJX66DRAFT_210977</name>
</gene>
<keyword evidence="2" id="KW-1185">Reference proteome</keyword>
<dbReference type="EMBL" id="JBFTWV010000005">
    <property type="protein sequence ID" value="KAL2799985.1"/>
    <property type="molecule type" value="Genomic_DNA"/>
</dbReference>
<name>A0ABR4GLR2_9EURO</name>
<organism evidence="1 2">
    <name type="scientific">Aspergillus keveii</name>
    <dbReference type="NCBI Taxonomy" id="714993"/>
    <lineage>
        <taxon>Eukaryota</taxon>
        <taxon>Fungi</taxon>
        <taxon>Dikarya</taxon>
        <taxon>Ascomycota</taxon>
        <taxon>Pezizomycotina</taxon>
        <taxon>Eurotiomycetes</taxon>
        <taxon>Eurotiomycetidae</taxon>
        <taxon>Eurotiales</taxon>
        <taxon>Aspergillaceae</taxon>
        <taxon>Aspergillus</taxon>
        <taxon>Aspergillus subgen. Nidulantes</taxon>
    </lineage>
</organism>
<dbReference type="Proteomes" id="UP001610563">
    <property type="component" value="Unassembled WGS sequence"/>
</dbReference>